<sequence>MRQMTEDQFDEAFDVVPDPVTGDTVRPTDQGLDRTSQYLWTVVDADGDLYALSGWHYVNRVGYVITQQPWDEDTEAEWFISPDEDDPEEQL</sequence>
<dbReference type="EMBL" id="CP101185">
    <property type="protein sequence ID" value="UYV96021.1"/>
    <property type="molecule type" value="Genomic_DNA"/>
</dbReference>
<keyword evidence="3" id="KW-1185">Reference proteome</keyword>
<reference evidence="2" key="1">
    <citation type="submission" date="2022-07" db="EMBL/GenBank/DDBJ databases">
        <authorList>
            <person name="Wu T."/>
        </authorList>
    </citation>
    <scope>NUCLEOTIDE SEQUENCE</scope>
    <source>
        <strain evidence="2">SD-1</strain>
    </source>
</reference>
<name>A0AAX3ED90_PAEUR</name>
<organism evidence="2 3">
    <name type="scientific">Paenarthrobacter ureafaciens</name>
    <dbReference type="NCBI Taxonomy" id="37931"/>
    <lineage>
        <taxon>Bacteria</taxon>
        <taxon>Bacillati</taxon>
        <taxon>Actinomycetota</taxon>
        <taxon>Actinomycetes</taxon>
        <taxon>Micrococcales</taxon>
        <taxon>Micrococcaceae</taxon>
        <taxon>Paenarthrobacter</taxon>
    </lineage>
</organism>
<dbReference type="AlphaFoldDB" id="A0AAX3ED90"/>
<evidence type="ECO:0000313" key="3">
    <source>
        <dbReference type="Proteomes" id="UP001163293"/>
    </source>
</evidence>
<proteinExistence type="predicted"/>
<gene>
    <name evidence="2" type="ORF">NL394_13115</name>
</gene>
<dbReference type="RefSeq" id="WP_069695032.1">
    <property type="nucleotide sequence ID" value="NZ_CP043010.1"/>
</dbReference>
<protein>
    <recommendedName>
        <fullName evidence="4">DUF551 domain-containing protein</fullName>
    </recommendedName>
</protein>
<evidence type="ECO:0000313" key="2">
    <source>
        <dbReference type="EMBL" id="UYV96021.1"/>
    </source>
</evidence>
<dbReference type="Proteomes" id="UP001163293">
    <property type="component" value="Chromosome"/>
</dbReference>
<feature type="compositionally biased region" description="Low complexity" evidence="1">
    <location>
        <begin position="14"/>
        <end position="29"/>
    </location>
</feature>
<evidence type="ECO:0000256" key="1">
    <source>
        <dbReference type="SAM" id="MobiDB-lite"/>
    </source>
</evidence>
<evidence type="ECO:0008006" key="4">
    <source>
        <dbReference type="Google" id="ProtNLM"/>
    </source>
</evidence>
<accession>A0AAX3ED90</accession>
<feature type="region of interest" description="Disordered" evidence="1">
    <location>
        <begin position="1"/>
        <end position="29"/>
    </location>
</feature>